<dbReference type="AlphaFoldDB" id="A0A0A9E4D4"/>
<dbReference type="Gene3D" id="3.30.200.20">
    <property type="entry name" value="Phosphorylase Kinase, domain 1"/>
    <property type="match status" value="1"/>
</dbReference>
<keyword evidence="2" id="KW-0808">Transferase</keyword>
<evidence type="ECO:0000256" key="1">
    <source>
        <dbReference type="SAM" id="MobiDB-lite"/>
    </source>
</evidence>
<dbReference type="InterPro" id="IPR011009">
    <property type="entry name" value="Kinase-like_dom_sf"/>
</dbReference>
<reference evidence="2" key="1">
    <citation type="submission" date="2014-09" db="EMBL/GenBank/DDBJ databases">
        <authorList>
            <person name="Magalhaes I.L.F."/>
            <person name="Oliveira U."/>
            <person name="Santos F.R."/>
            <person name="Vidigal T.H.D.A."/>
            <person name="Brescovit A.D."/>
            <person name="Santos A.J."/>
        </authorList>
    </citation>
    <scope>NUCLEOTIDE SEQUENCE</scope>
    <source>
        <tissue evidence="2">Shoot tissue taken approximately 20 cm above the soil surface</tissue>
    </source>
</reference>
<reference evidence="2" key="2">
    <citation type="journal article" date="2015" name="Data Brief">
        <title>Shoot transcriptome of the giant reed, Arundo donax.</title>
        <authorList>
            <person name="Barrero R.A."/>
            <person name="Guerrero F.D."/>
            <person name="Moolhuijzen P."/>
            <person name="Goolsby J.A."/>
            <person name="Tidwell J."/>
            <person name="Bellgard S.E."/>
            <person name="Bellgard M.I."/>
        </authorList>
    </citation>
    <scope>NUCLEOTIDE SEQUENCE</scope>
    <source>
        <tissue evidence="2">Shoot tissue taken approximately 20 cm above the soil surface</tissue>
    </source>
</reference>
<organism evidence="2">
    <name type="scientific">Arundo donax</name>
    <name type="common">Giant reed</name>
    <name type="synonym">Donax arundinaceus</name>
    <dbReference type="NCBI Taxonomy" id="35708"/>
    <lineage>
        <taxon>Eukaryota</taxon>
        <taxon>Viridiplantae</taxon>
        <taxon>Streptophyta</taxon>
        <taxon>Embryophyta</taxon>
        <taxon>Tracheophyta</taxon>
        <taxon>Spermatophyta</taxon>
        <taxon>Magnoliopsida</taxon>
        <taxon>Liliopsida</taxon>
        <taxon>Poales</taxon>
        <taxon>Poaceae</taxon>
        <taxon>PACMAD clade</taxon>
        <taxon>Arundinoideae</taxon>
        <taxon>Arundineae</taxon>
        <taxon>Arundo</taxon>
    </lineage>
</organism>
<name>A0A0A9E4D4_ARUDO</name>
<dbReference type="SUPFAM" id="SSF56112">
    <property type="entry name" value="Protein kinase-like (PK-like)"/>
    <property type="match status" value="1"/>
</dbReference>
<dbReference type="EMBL" id="GBRH01202959">
    <property type="protein sequence ID" value="JAD94936.1"/>
    <property type="molecule type" value="Transcribed_RNA"/>
</dbReference>
<proteinExistence type="predicted"/>
<sequence>MRISSTLTRTASVIHSHLQSSSQAATPLSTESQSPEKQRTRRSSRIRVMEQYEVVEQIGQGAHGSAYLVLHKAERKRCVRFPQFPWLLPVSSPAVCDS</sequence>
<keyword evidence="2" id="KW-0418">Kinase</keyword>
<accession>A0A0A9E4D4</accession>
<evidence type="ECO:0000313" key="2">
    <source>
        <dbReference type="EMBL" id="JAD94936.1"/>
    </source>
</evidence>
<feature type="region of interest" description="Disordered" evidence="1">
    <location>
        <begin position="1"/>
        <end position="45"/>
    </location>
</feature>
<protein>
    <submittedName>
        <fullName evidence="2">Serine/threonine-protein kinase Nek4</fullName>
    </submittedName>
</protein>
<feature type="compositionally biased region" description="Polar residues" evidence="1">
    <location>
        <begin position="1"/>
        <end position="35"/>
    </location>
</feature>
<dbReference type="GO" id="GO:0016301">
    <property type="term" value="F:kinase activity"/>
    <property type="evidence" value="ECO:0007669"/>
    <property type="project" value="UniProtKB-KW"/>
</dbReference>